<organism evidence="3 4">
    <name type="scientific">Rhizodiscina lignyota</name>
    <dbReference type="NCBI Taxonomy" id="1504668"/>
    <lineage>
        <taxon>Eukaryota</taxon>
        <taxon>Fungi</taxon>
        <taxon>Dikarya</taxon>
        <taxon>Ascomycota</taxon>
        <taxon>Pezizomycotina</taxon>
        <taxon>Dothideomycetes</taxon>
        <taxon>Pleosporomycetidae</taxon>
        <taxon>Aulographales</taxon>
        <taxon>Rhizodiscinaceae</taxon>
        <taxon>Rhizodiscina</taxon>
    </lineage>
</organism>
<dbReference type="AlphaFoldDB" id="A0A9P4M792"/>
<accession>A0A9P4M792</accession>
<feature type="region of interest" description="Disordered" evidence="1">
    <location>
        <begin position="25"/>
        <end position="65"/>
    </location>
</feature>
<keyword evidence="4" id="KW-1185">Reference proteome</keyword>
<sequence length="443" mass="47899">MTYKRLILGFSNLLRFVITIRTAGFDPSYRSPRPPGRPRTTGLNGSTPRASCNTGRTARKRGNPAIASLASDSMSSRTSPMTPTIDGHPDTLTGATSSLGAKFPSWESSDIFGFLDPRMGTNDTALMNDSLAMLQDPNAASEQSVLQDIYGSSRALGDGSGPTEATGLLEPSNTRIHSNATTLPDATMDTEPIMMPTDLVTDMSRLNEHVALQLSMFNGYEWKIPQLPYLPEGPCVHEPIGNPFAQFLLSICDFISLLERSKPPISSTACTSTRLSTSPSLPFGGSDQDEPLPPSSTVPPLRMVTSTATDLEALGTPLLLLSLSCYLQLMQLIDAMLRRVVVAFRELPDVVEFFEAMPEVDIAGLPSMKGHLYQSAFANGRASCRHYGTIDGASGRISPVRKASAFKRHVQQGRFFELAAYCHGKAAGGMYEVRECTCAFAEK</sequence>
<feature type="compositionally biased region" description="Low complexity" evidence="1">
    <location>
        <begin position="271"/>
        <end position="282"/>
    </location>
</feature>
<feature type="compositionally biased region" description="Polar residues" evidence="1">
    <location>
        <begin position="43"/>
        <end position="56"/>
    </location>
</feature>
<dbReference type="EMBL" id="ML978131">
    <property type="protein sequence ID" value="KAF2095589.1"/>
    <property type="molecule type" value="Genomic_DNA"/>
</dbReference>
<evidence type="ECO:0000256" key="1">
    <source>
        <dbReference type="SAM" id="MobiDB-lite"/>
    </source>
</evidence>
<feature type="chain" id="PRO_5040166231" evidence="2">
    <location>
        <begin position="23"/>
        <end position="443"/>
    </location>
</feature>
<proteinExistence type="predicted"/>
<name>A0A9P4M792_9PEZI</name>
<evidence type="ECO:0000256" key="2">
    <source>
        <dbReference type="SAM" id="SignalP"/>
    </source>
</evidence>
<protein>
    <submittedName>
        <fullName evidence="3">Uncharacterized protein</fullName>
    </submittedName>
</protein>
<feature type="signal peptide" evidence="2">
    <location>
        <begin position="1"/>
        <end position="22"/>
    </location>
</feature>
<feature type="region of interest" description="Disordered" evidence="1">
    <location>
        <begin position="265"/>
        <end position="300"/>
    </location>
</feature>
<gene>
    <name evidence="3" type="ORF">NA57DRAFT_59578</name>
</gene>
<comment type="caution">
    <text evidence="3">The sequence shown here is derived from an EMBL/GenBank/DDBJ whole genome shotgun (WGS) entry which is preliminary data.</text>
</comment>
<reference evidence="3" key="1">
    <citation type="journal article" date="2020" name="Stud. Mycol.">
        <title>101 Dothideomycetes genomes: a test case for predicting lifestyles and emergence of pathogens.</title>
        <authorList>
            <person name="Haridas S."/>
            <person name="Albert R."/>
            <person name="Binder M."/>
            <person name="Bloem J."/>
            <person name="Labutti K."/>
            <person name="Salamov A."/>
            <person name="Andreopoulos B."/>
            <person name="Baker S."/>
            <person name="Barry K."/>
            <person name="Bills G."/>
            <person name="Bluhm B."/>
            <person name="Cannon C."/>
            <person name="Castanera R."/>
            <person name="Culley D."/>
            <person name="Daum C."/>
            <person name="Ezra D."/>
            <person name="Gonzalez J."/>
            <person name="Henrissat B."/>
            <person name="Kuo A."/>
            <person name="Liang C."/>
            <person name="Lipzen A."/>
            <person name="Lutzoni F."/>
            <person name="Magnuson J."/>
            <person name="Mondo S."/>
            <person name="Nolan M."/>
            <person name="Ohm R."/>
            <person name="Pangilinan J."/>
            <person name="Park H.-J."/>
            <person name="Ramirez L."/>
            <person name="Alfaro M."/>
            <person name="Sun H."/>
            <person name="Tritt A."/>
            <person name="Yoshinaga Y."/>
            <person name="Zwiers L.-H."/>
            <person name="Turgeon B."/>
            <person name="Goodwin S."/>
            <person name="Spatafora J."/>
            <person name="Crous P."/>
            <person name="Grigoriev I."/>
        </authorList>
    </citation>
    <scope>NUCLEOTIDE SEQUENCE</scope>
    <source>
        <strain evidence="3">CBS 133067</strain>
    </source>
</reference>
<dbReference type="Proteomes" id="UP000799772">
    <property type="component" value="Unassembled WGS sequence"/>
</dbReference>
<evidence type="ECO:0000313" key="4">
    <source>
        <dbReference type="Proteomes" id="UP000799772"/>
    </source>
</evidence>
<dbReference type="OrthoDB" id="4222821at2759"/>
<evidence type="ECO:0000313" key="3">
    <source>
        <dbReference type="EMBL" id="KAF2095589.1"/>
    </source>
</evidence>
<keyword evidence="2" id="KW-0732">Signal</keyword>